<protein>
    <submittedName>
        <fullName evidence="5">Pyrimidine reductase family protein</fullName>
    </submittedName>
</protein>
<dbReference type="GO" id="GO:0008703">
    <property type="term" value="F:5-amino-6-(5-phosphoribosylamino)uracil reductase activity"/>
    <property type="evidence" value="ECO:0007669"/>
    <property type="project" value="InterPro"/>
</dbReference>
<dbReference type="AlphaFoldDB" id="A0A3N0DY10"/>
<sequence length="227" mass="23712">MRILIDAGGRTGEVAEADLEDLYRPPHLPWLRVNMVSTLDGAANGESGKSGSINNEVDKLVFHALRAQCDAVLVGAGTARTENYREAAVPLVLVSHQGQVPEQLAGATPGKVLMATCASSPGLDAAREVLGADHVIVAGDSQVDLVAVKAALAERGLGNVLSEGGPSLLRDLLGSGAADELTLTWVPRVIGGVHPRIVMGESLDLDLAPALLLEQDGTLLGRWLVRR</sequence>
<dbReference type="OrthoDB" id="5243299at2"/>
<name>A0A3N0DY10_9ACTN</name>
<comment type="caution">
    <text evidence="5">The sequence shown here is derived from an EMBL/GenBank/DDBJ whole genome shotgun (WGS) entry which is preliminary data.</text>
</comment>
<evidence type="ECO:0000259" key="4">
    <source>
        <dbReference type="Pfam" id="PF01872"/>
    </source>
</evidence>
<gene>
    <name evidence="5" type="ORF">EFL95_14380</name>
</gene>
<evidence type="ECO:0000313" key="6">
    <source>
        <dbReference type="Proteomes" id="UP000277094"/>
    </source>
</evidence>
<accession>A0A3N0DY10</accession>
<dbReference type="InterPro" id="IPR024072">
    <property type="entry name" value="DHFR-like_dom_sf"/>
</dbReference>
<keyword evidence="2" id="KW-0521">NADP</keyword>
<dbReference type="PANTHER" id="PTHR38011">
    <property type="entry name" value="DIHYDROFOLATE REDUCTASE FAMILY PROTEIN (AFU_ORTHOLOGUE AFUA_8G06820)"/>
    <property type="match status" value="1"/>
</dbReference>
<dbReference type="InterPro" id="IPR002734">
    <property type="entry name" value="RibDG_C"/>
</dbReference>
<evidence type="ECO:0000256" key="3">
    <source>
        <dbReference type="ARBA" id="ARBA00023002"/>
    </source>
</evidence>
<dbReference type="SUPFAM" id="SSF53597">
    <property type="entry name" value="Dihydrofolate reductase-like"/>
    <property type="match status" value="1"/>
</dbReference>
<keyword evidence="3" id="KW-0560">Oxidoreductase</keyword>
<keyword evidence="6" id="KW-1185">Reference proteome</keyword>
<dbReference type="GO" id="GO:0009231">
    <property type="term" value="P:riboflavin biosynthetic process"/>
    <property type="evidence" value="ECO:0007669"/>
    <property type="project" value="InterPro"/>
</dbReference>
<feature type="domain" description="Bacterial bifunctional deaminase-reductase C-terminal" evidence="4">
    <location>
        <begin position="29"/>
        <end position="203"/>
    </location>
</feature>
<organism evidence="5 6">
    <name type="scientific">Nocardioides marmorisolisilvae</name>
    <dbReference type="NCBI Taxonomy" id="1542737"/>
    <lineage>
        <taxon>Bacteria</taxon>
        <taxon>Bacillati</taxon>
        <taxon>Actinomycetota</taxon>
        <taxon>Actinomycetes</taxon>
        <taxon>Propionibacteriales</taxon>
        <taxon>Nocardioidaceae</taxon>
        <taxon>Nocardioides</taxon>
    </lineage>
</organism>
<evidence type="ECO:0000256" key="1">
    <source>
        <dbReference type="ARBA" id="ARBA00005104"/>
    </source>
</evidence>
<comment type="pathway">
    <text evidence="1">Cofactor biosynthesis; riboflavin biosynthesis.</text>
</comment>
<dbReference type="InterPro" id="IPR050765">
    <property type="entry name" value="Riboflavin_Biosynth_HTPR"/>
</dbReference>
<dbReference type="Gene3D" id="3.40.430.10">
    <property type="entry name" value="Dihydrofolate Reductase, subunit A"/>
    <property type="match status" value="1"/>
</dbReference>
<proteinExistence type="predicted"/>
<reference evidence="5 6" key="1">
    <citation type="submission" date="2018-11" db="EMBL/GenBank/DDBJ databases">
        <authorList>
            <person name="Li F."/>
        </authorList>
    </citation>
    <scope>NUCLEOTIDE SEQUENCE [LARGE SCALE GENOMIC DNA]</scope>
    <source>
        <strain evidence="5 6">KIS18-7</strain>
    </source>
</reference>
<evidence type="ECO:0000256" key="2">
    <source>
        <dbReference type="ARBA" id="ARBA00022857"/>
    </source>
</evidence>
<evidence type="ECO:0000313" key="5">
    <source>
        <dbReference type="EMBL" id="RNL80498.1"/>
    </source>
</evidence>
<dbReference type="EMBL" id="RJSG01000002">
    <property type="protein sequence ID" value="RNL80498.1"/>
    <property type="molecule type" value="Genomic_DNA"/>
</dbReference>
<dbReference type="Pfam" id="PF01872">
    <property type="entry name" value="RibD_C"/>
    <property type="match status" value="1"/>
</dbReference>
<dbReference type="Proteomes" id="UP000277094">
    <property type="component" value="Unassembled WGS sequence"/>
</dbReference>
<dbReference type="PANTHER" id="PTHR38011:SF7">
    <property type="entry name" value="2,5-DIAMINO-6-RIBOSYLAMINO-4(3H)-PYRIMIDINONE 5'-PHOSPHATE REDUCTASE"/>
    <property type="match status" value="1"/>
</dbReference>